<evidence type="ECO:0008006" key="3">
    <source>
        <dbReference type="Google" id="ProtNLM"/>
    </source>
</evidence>
<dbReference type="SUPFAM" id="SSF49599">
    <property type="entry name" value="TRAF domain-like"/>
    <property type="match status" value="1"/>
</dbReference>
<dbReference type="Proteomes" id="UP000829720">
    <property type="component" value="Unassembled WGS sequence"/>
</dbReference>
<comment type="caution">
    <text evidence="1">The sequence shown here is derived from an EMBL/GenBank/DDBJ whole genome shotgun (WGS) entry which is preliminary data.</text>
</comment>
<sequence length="262" mass="28756">MCEYSSHLCSNTGCKEVVNLEDMDTHLKGSCGYRAVGVCQRGCGLVLPHKELVQGNHCCLSALRAQNGALQVKSARLEQAAKKERLEFGVREQFLLAQVSALQNEARLTALNYQKKLRQYMVHINNITKQLLAGHNKGEYDQPLSITLQEVEDSLDFKISSGQQGLEATGVDMSHLSERGPVALRDGPQVHDRILEALPPGNGEFGYCRPVWTVTFERVRVSGDVETVAIVLGVSAFLNGLKVERSDFTRRAHPSSIVGAPA</sequence>
<proteinExistence type="predicted"/>
<evidence type="ECO:0000313" key="2">
    <source>
        <dbReference type="Proteomes" id="UP000829720"/>
    </source>
</evidence>
<organism evidence="1 2">
    <name type="scientific">Albula goreensis</name>
    <dbReference type="NCBI Taxonomy" id="1534307"/>
    <lineage>
        <taxon>Eukaryota</taxon>
        <taxon>Metazoa</taxon>
        <taxon>Chordata</taxon>
        <taxon>Craniata</taxon>
        <taxon>Vertebrata</taxon>
        <taxon>Euteleostomi</taxon>
        <taxon>Actinopterygii</taxon>
        <taxon>Neopterygii</taxon>
        <taxon>Teleostei</taxon>
        <taxon>Albuliformes</taxon>
        <taxon>Albulidae</taxon>
        <taxon>Albula</taxon>
    </lineage>
</organism>
<dbReference type="EMBL" id="JAERUA010000025">
    <property type="protein sequence ID" value="KAI1882323.1"/>
    <property type="molecule type" value="Genomic_DNA"/>
</dbReference>
<reference evidence="1" key="1">
    <citation type="submission" date="2021-01" db="EMBL/GenBank/DDBJ databases">
        <authorList>
            <person name="Zahm M."/>
            <person name="Roques C."/>
            <person name="Cabau C."/>
            <person name="Klopp C."/>
            <person name="Donnadieu C."/>
            <person name="Jouanno E."/>
            <person name="Lampietro C."/>
            <person name="Louis A."/>
            <person name="Herpin A."/>
            <person name="Echchiki A."/>
            <person name="Berthelot C."/>
            <person name="Parey E."/>
            <person name="Roest-Crollius H."/>
            <person name="Braasch I."/>
            <person name="Postlethwait J."/>
            <person name="Bobe J."/>
            <person name="Montfort J."/>
            <person name="Bouchez O."/>
            <person name="Begum T."/>
            <person name="Mejri S."/>
            <person name="Adams A."/>
            <person name="Chen W.-J."/>
            <person name="Guiguen Y."/>
        </authorList>
    </citation>
    <scope>NUCLEOTIDE SEQUENCE</scope>
    <source>
        <tissue evidence="1">Blood</tissue>
    </source>
</reference>
<evidence type="ECO:0000313" key="1">
    <source>
        <dbReference type="EMBL" id="KAI1882323.1"/>
    </source>
</evidence>
<dbReference type="AlphaFoldDB" id="A0A8T3CBP6"/>
<dbReference type="OrthoDB" id="8908659at2759"/>
<gene>
    <name evidence="1" type="ORF">AGOR_G00249490</name>
</gene>
<keyword evidence="2" id="KW-1185">Reference proteome</keyword>
<protein>
    <recommendedName>
        <fullName evidence="3">TRAF-type domain-containing protein</fullName>
    </recommendedName>
</protein>
<name>A0A8T3CBP6_9TELE</name>
<accession>A0A8T3CBP6</accession>